<evidence type="ECO:0000313" key="1">
    <source>
        <dbReference type="EMBL" id="NNG38566.1"/>
    </source>
</evidence>
<proteinExistence type="predicted"/>
<dbReference type="EMBL" id="JABENB010000001">
    <property type="protein sequence ID" value="NNG38566.1"/>
    <property type="molecule type" value="Genomic_DNA"/>
</dbReference>
<accession>A0A849AG72</accession>
<organism evidence="1 2">
    <name type="scientific">Flexivirga aerilata</name>
    <dbReference type="NCBI Taxonomy" id="1656889"/>
    <lineage>
        <taxon>Bacteria</taxon>
        <taxon>Bacillati</taxon>
        <taxon>Actinomycetota</taxon>
        <taxon>Actinomycetes</taxon>
        <taxon>Micrococcales</taxon>
        <taxon>Dermacoccaceae</taxon>
        <taxon>Flexivirga</taxon>
    </lineage>
</organism>
<evidence type="ECO:0008006" key="3">
    <source>
        <dbReference type="Google" id="ProtNLM"/>
    </source>
</evidence>
<name>A0A849AG72_9MICO</name>
<dbReference type="RefSeq" id="WP_171152486.1">
    <property type="nucleotide sequence ID" value="NZ_JABENB010000001.1"/>
</dbReference>
<sequence>MIESETWHIRDGELVGEPPDSWIYVWRLPEGADPRADVLFVGATNAAPALRTWLHLHSSDKEAGRVAKRFPRIATEPADVYAFRVPVGMERPHVKHALLHALSDAGRIAPEYVGFPIEGVLHPDESVEAYVREVMGQLYPAG</sequence>
<comment type="caution">
    <text evidence="1">The sequence shown here is derived from an EMBL/GenBank/DDBJ whole genome shotgun (WGS) entry which is preliminary data.</text>
</comment>
<evidence type="ECO:0000313" key="2">
    <source>
        <dbReference type="Proteomes" id="UP000557772"/>
    </source>
</evidence>
<dbReference type="Proteomes" id="UP000557772">
    <property type="component" value="Unassembled WGS sequence"/>
</dbReference>
<reference evidence="1 2" key="1">
    <citation type="submission" date="2020-05" db="EMBL/GenBank/DDBJ databases">
        <title>Flexivirga sp. ID2601S isolated from air conditioner.</title>
        <authorList>
            <person name="Kim D.H."/>
        </authorList>
    </citation>
    <scope>NUCLEOTIDE SEQUENCE [LARGE SCALE GENOMIC DNA]</scope>
    <source>
        <strain evidence="1 2">ID2601S</strain>
    </source>
</reference>
<keyword evidence="2" id="KW-1185">Reference proteome</keyword>
<gene>
    <name evidence="1" type="ORF">HJ588_04650</name>
</gene>
<protein>
    <recommendedName>
        <fullName evidence="3">GIY-YIG nuclease family protein</fullName>
    </recommendedName>
</protein>
<dbReference type="AlphaFoldDB" id="A0A849AG72"/>